<dbReference type="AlphaFoldDB" id="A0A813L3Z4"/>
<evidence type="ECO:0000313" key="2">
    <source>
        <dbReference type="EMBL" id="CAE8714804.1"/>
    </source>
</evidence>
<sequence>MDDLKCHRARHRASVAQDDPVDVDLPPAATRTSSSKDWVLQLLLSAQSEAEPPKQKQGEWVHTGNVSAPLPNSSPKLCFCFCVQATGKQALLLSMVASQRRCCWGCLVVAGAAK</sequence>
<feature type="region of interest" description="Disordered" evidence="1">
    <location>
        <begin position="1"/>
        <end position="33"/>
    </location>
</feature>
<gene>
    <name evidence="2" type="ORF">PGLA2088_LOCUS38197</name>
</gene>
<comment type="caution">
    <text evidence="2">The sequence shown here is derived from an EMBL/GenBank/DDBJ whole genome shotgun (WGS) entry which is preliminary data.</text>
</comment>
<organism evidence="2 3">
    <name type="scientific">Polarella glacialis</name>
    <name type="common">Dinoflagellate</name>
    <dbReference type="NCBI Taxonomy" id="89957"/>
    <lineage>
        <taxon>Eukaryota</taxon>
        <taxon>Sar</taxon>
        <taxon>Alveolata</taxon>
        <taxon>Dinophyceae</taxon>
        <taxon>Suessiales</taxon>
        <taxon>Suessiaceae</taxon>
        <taxon>Polarella</taxon>
    </lineage>
</organism>
<protein>
    <submittedName>
        <fullName evidence="2">Uncharacterized protein</fullName>
    </submittedName>
</protein>
<dbReference type="EMBL" id="CAJNNW010032675">
    <property type="protein sequence ID" value="CAE8714804.1"/>
    <property type="molecule type" value="Genomic_DNA"/>
</dbReference>
<reference evidence="2" key="1">
    <citation type="submission" date="2021-02" db="EMBL/GenBank/DDBJ databases">
        <authorList>
            <person name="Dougan E. K."/>
            <person name="Rhodes N."/>
            <person name="Thang M."/>
            <person name="Chan C."/>
        </authorList>
    </citation>
    <scope>NUCLEOTIDE SEQUENCE</scope>
</reference>
<evidence type="ECO:0000313" key="3">
    <source>
        <dbReference type="Proteomes" id="UP000626109"/>
    </source>
</evidence>
<name>A0A813L3Z4_POLGL</name>
<proteinExistence type="predicted"/>
<evidence type="ECO:0000256" key="1">
    <source>
        <dbReference type="SAM" id="MobiDB-lite"/>
    </source>
</evidence>
<dbReference type="Proteomes" id="UP000626109">
    <property type="component" value="Unassembled WGS sequence"/>
</dbReference>
<accession>A0A813L3Z4</accession>
<feature type="compositionally biased region" description="Low complexity" evidence="1">
    <location>
        <begin position="15"/>
        <end position="29"/>
    </location>
</feature>